<dbReference type="PANTHER" id="PTHR43433">
    <property type="entry name" value="HYDROLASE, ALPHA/BETA FOLD FAMILY PROTEIN"/>
    <property type="match status" value="1"/>
</dbReference>
<keyword evidence="2" id="KW-0378">Hydrolase</keyword>
<keyword evidence="3" id="KW-1185">Reference proteome</keyword>
<dbReference type="EMBL" id="CP043494">
    <property type="protein sequence ID" value="WNG52007.1"/>
    <property type="molecule type" value="Genomic_DNA"/>
</dbReference>
<dbReference type="RefSeq" id="WP_395812311.1">
    <property type="nucleotide sequence ID" value="NZ_CP043494.1"/>
</dbReference>
<protein>
    <submittedName>
        <fullName evidence="2">Alpha/beta hydrolase</fullName>
    </submittedName>
</protein>
<proteinExistence type="predicted"/>
<name>A0ABY9X9D3_9BACT</name>
<dbReference type="GO" id="GO:0016787">
    <property type="term" value="F:hydrolase activity"/>
    <property type="evidence" value="ECO:0007669"/>
    <property type="project" value="UniProtKB-KW"/>
</dbReference>
<dbReference type="PANTHER" id="PTHR43433:SF5">
    <property type="entry name" value="AB HYDROLASE-1 DOMAIN-CONTAINING PROTEIN"/>
    <property type="match status" value="1"/>
</dbReference>
<evidence type="ECO:0000313" key="2">
    <source>
        <dbReference type="EMBL" id="WNG52007.1"/>
    </source>
</evidence>
<dbReference type="Proteomes" id="UP001611383">
    <property type="component" value="Chromosome"/>
</dbReference>
<dbReference type="Pfam" id="PF00561">
    <property type="entry name" value="Abhydrolase_1"/>
    <property type="match status" value="1"/>
</dbReference>
<gene>
    <name evidence="2" type="ORF">F0U60_53800</name>
</gene>
<dbReference type="InterPro" id="IPR029058">
    <property type="entry name" value="AB_hydrolase_fold"/>
</dbReference>
<reference evidence="2 3" key="1">
    <citation type="submission" date="2019-08" db="EMBL/GenBank/DDBJ databases">
        <title>Archangium and Cystobacter genomes.</title>
        <authorList>
            <person name="Chen I.-C.K."/>
            <person name="Wielgoss S."/>
        </authorList>
    </citation>
    <scope>NUCLEOTIDE SEQUENCE [LARGE SCALE GENOMIC DNA]</scope>
    <source>
        <strain evidence="2 3">Cbm 6</strain>
    </source>
</reference>
<dbReference type="PRINTS" id="PR00111">
    <property type="entry name" value="ABHYDROLASE"/>
</dbReference>
<dbReference type="Gene3D" id="3.40.50.1820">
    <property type="entry name" value="alpha/beta hydrolase"/>
    <property type="match status" value="1"/>
</dbReference>
<evidence type="ECO:0000259" key="1">
    <source>
        <dbReference type="Pfam" id="PF00561"/>
    </source>
</evidence>
<organism evidence="2 3">
    <name type="scientific">Archangium minus</name>
    <dbReference type="NCBI Taxonomy" id="83450"/>
    <lineage>
        <taxon>Bacteria</taxon>
        <taxon>Pseudomonadati</taxon>
        <taxon>Myxococcota</taxon>
        <taxon>Myxococcia</taxon>
        <taxon>Myxococcales</taxon>
        <taxon>Cystobacterineae</taxon>
        <taxon>Archangiaceae</taxon>
        <taxon>Archangium</taxon>
    </lineage>
</organism>
<evidence type="ECO:0000313" key="3">
    <source>
        <dbReference type="Proteomes" id="UP001611383"/>
    </source>
</evidence>
<accession>A0ABY9X9D3</accession>
<dbReference type="InterPro" id="IPR050471">
    <property type="entry name" value="AB_hydrolase"/>
</dbReference>
<dbReference type="InterPro" id="IPR000073">
    <property type="entry name" value="AB_hydrolase_1"/>
</dbReference>
<dbReference type="SUPFAM" id="SSF53474">
    <property type="entry name" value="alpha/beta-Hydrolases"/>
    <property type="match status" value="1"/>
</dbReference>
<feature type="domain" description="AB hydrolase-1" evidence="1">
    <location>
        <begin position="27"/>
        <end position="254"/>
    </location>
</feature>
<sequence length="269" mass="29475">MSAQIQYVETPFGRLAYTLDGEDKGVPLLLVQRFRGTIDDWDPRFVSALAARRRVIRFDNAGIGRSSGQVPDTIEGMAEVALAFTRALGIERADVLGWSLGGLVAQHITLAAPAWVRRLIIAGSTSGGGAEGPAQHPRVPEVMTKPVNDEEDFLFLFFTGTETGRAAGKAHLARLNAQPQRGPLVSGESFMRQVKAISRWPGVRDRLGELTQPILVANGVSDVMIPAYRSYVISQQAPNAKLVLYPDSGHAFLFQYIEEFTDEVHRFLS</sequence>